<dbReference type="Proteomes" id="UP000019790">
    <property type="component" value="Segment"/>
</dbReference>
<dbReference type="PANTHER" id="PTHR41287:SF1">
    <property type="entry name" value="PROTEIN YMFN"/>
    <property type="match status" value="1"/>
</dbReference>
<proteinExistence type="predicted"/>
<dbReference type="Pfam" id="PF20441">
    <property type="entry name" value="TerL_nuclease"/>
    <property type="match status" value="1"/>
</dbReference>
<reference evidence="2 3" key="1">
    <citation type="submission" date="2014-02" db="EMBL/GenBank/DDBJ databases">
        <title>Complete genome sequences of four novel Lactococcus lactis phages distantly related to the rare 1706 phage species.</title>
        <authorList>
            <person name="Kot W."/>
            <person name="Neve H."/>
            <person name="Vogensen F.K."/>
            <person name="Heller K.J."/>
            <person name="Hansen L.H."/>
        </authorList>
    </citation>
    <scope>NUCLEOTIDE SEQUENCE [LARGE SCALE GENOMIC DNA]</scope>
</reference>
<evidence type="ECO:0000313" key="3">
    <source>
        <dbReference type="Proteomes" id="UP000019790"/>
    </source>
</evidence>
<dbReference type="InterPro" id="IPR046462">
    <property type="entry name" value="TerL_nuclease"/>
</dbReference>
<evidence type="ECO:0000259" key="1">
    <source>
        <dbReference type="Pfam" id="PF20441"/>
    </source>
</evidence>
<dbReference type="OrthoDB" id="1044at10239"/>
<dbReference type="EMBL" id="KJ489012">
    <property type="protein sequence ID" value="AHV83126.1"/>
    <property type="molecule type" value="Genomic_DNA"/>
</dbReference>
<feature type="domain" description="Terminase large subunit-like endonuclease" evidence="1">
    <location>
        <begin position="297"/>
        <end position="566"/>
    </location>
</feature>
<accession>X4Y7Y5</accession>
<dbReference type="InterPro" id="IPR005021">
    <property type="entry name" value="Terminase_largesu-like"/>
</dbReference>
<evidence type="ECO:0000313" key="2">
    <source>
        <dbReference type="EMBL" id="AHV83126.1"/>
    </source>
</evidence>
<dbReference type="GO" id="GO:0004519">
    <property type="term" value="F:endonuclease activity"/>
    <property type="evidence" value="ECO:0007669"/>
    <property type="project" value="InterPro"/>
</dbReference>
<name>X4Y7Y5_9CAUD</name>
<gene>
    <name evidence="2" type="ORF">P118_009</name>
</gene>
<organism evidence="2 3">
    <name type="scientific">Lactococcus phage P118</name>
    <dbReference type="NCBI Taxonomy" id="1476888"/>
    <lineage>
        <taxon>Viruses</taxon>
        <taxon>Duplodnaviria</taxon>
        <taxon>Heunggongvirae</taxon>
        <taxon>Uroviricota</taxon>
        <taxon>Caudoviricetes</taxon>
        <taxon>Nevevirus</taxon>
        <taxon>Nevevirus P118</taxon>
    </lineage>
</organism>
<keyword evidence="3" id="KW-1185">Reference proteome</keyword>
<dbReference type="RefSeq" id="YP_009035824.1">
    <property type="nucleotide sequence ID" value="NC_024208.1"/>
</dbReference>
<dbReference type="GeneID" id="19527108"/>
<dbReference type="PANTHER" id="PTHR41287">
    <property type="match status" value="1"/>
</dbReference>
<protein>
    <submittedName>
        <fullName evidence="2">Terminase large subunit</fullName>
    </submittedName>
</protein>
<sequence length="576" mass="65712">MLSNVAIPKIYGAFREQVLAGELPVNEEVSMQMTRIDRDIANPEYFYDDSAIDGYVRFCETELTLTDGNDLVLLPTFKLWAEDLLAWYYYPEEKVYNALTRQYEYIRKKKRLRNKQYLIIARGNSKTLYETTIQAYGLTVDTSTTTGITTAPTMKQALEVIQPLSTAITRAKGPFFKLVTQGSTKARSGPNQAMLATTKKGVENKLTNSILEVRPMRVDKLQGSRSKYNTVDEWLSGDVKEDVVGALEQSASKGNVDDYIVLAVSSEGTVRDSVGDTIKMELLKILRNEYEDPHTSIWYYKLDDVREVNDPNMWIKASPNIGVTVSYETYERDIKRAEANPVVRNDILAKRFGIPVEGYTYYFTYDETQTHGIQNFDHLDCAMGMDASQGDDFWAFTFLFPIGYERFGIKTRSYVSEVKYLRLPSAVKRKYDELVAEGSLIILSGAVLDWTKVYDDLDNYILSHDYNVVTTGYDPYNARDFMEKWGQENGDYYMLKVLQGAKTESVPLGELKNLASIRNLIFDQELMKYAMGNAVVIQDNNGNYKLSKKRNIEKIDNVAALMDAWIAYKANQEAFL</sequence>
<dbReference type="KEGG" id="vg:19527108"/>